<dbReference type="InterPro" id="IPR043129">
    <property type="entry name" value="ATPase_NBD"/>
</dbReference>
<dbReference type="GO" id="GO:0042732">
    <property type="term" value="P:D-xylose metabolic process"/>
    <property type="evidence" value="ECO:0007669"/>
    <property type="project" value="UniProtKB-KW"/>
</dbReference>
<dbReference type="STRING" id="455432.AWN90_37985"/>
<evidence type="ECO:0000259" key="11">
    <source>
        <dbReference type="Pfam" id="PF02782"/>
    </source>
</evidence>
<dbReference type="Proteomes" id="UP000076512">
    <property type="component" value="Unassembled WGS sequence"/>
</dbReference>
<evidence type="ECO:0000313" key="12">
    <source>
        <dbReference type="EMBL" id="KZM72024.1"/>
    </source>
</evidence>
<keyword evidence="4 7" id="KW-0547">Nucleotide-binding</keyword>
<keyword evidence="2 7" id="KW-0859">Xylose metabolism</keyword>
<evidence type="ECO:0000313" key="13">
    <source>
        <dbReference type="Proteomes" id="UP000076512"/>
    </source>
</evidence>
<keyword evidence="7 8" id="KW-0119">Carbohydrate metabolism</keyword>
<evidence type="ECO:0000256" key="3">
    <source>
        <dbReference type="ARBA" id="ARBA00022679"/>
    </source>
</evidence>
<dbReference type="InterPro" id="IPR050406">
    <property type="entry name" value="FGGY_Carb_Kinase"/>
</dbReference>
<proteinExistence type="inferred from homology"/>
<organism evidence="12 13">
    <name type="scientific">Nocardia terpenica</name>
    <dbReference type="NCBI Taxonomy" id="455432"/>
    <lineage>
        <taxon>Bacteria</taxon>
        <taxon>Bacillati</taxon>
        <taxon>Actinomycetota</taxon>
        <taxon>Actinomycetes</taxon>
        <taxon>Mycobacteriales</taxon>
        <taxon>Nocardiaceae</taxon>
        <taxon>Nocardia</taxon>
    </lineage>
</organism>
<evidence type="ECO:0000256" key="2">
    <source>
        <dbReference type="ARBA" id="ARBA00022629"/>
    </source>
</evidence>
<dbReference type="GO" id="GO:0005524">
    <property type="term" value="F:ATP binding"/>
    <property type="evidence" value="ECO:0007669"/>
    <property type="project" value="UniProtKB-UniRule"/>
</dbReference>
<dbReference type="Pfam" id="PF02782">
    <property type="entry name" value="FGGY_C"/>
    <property type="match status" value="1"/>
</dbReference>
<dbReference type="NCBIfam" id="TIGR01312">
    <property type="entry name" value="XylB"/>
    <property type="match status" value="1"/>
</dbReference>
<accession>A0A161Z1D9</accession>
<keyword evidence="6 7" id="KW-0067">ATP-binding</keyword>
<evidence type="ECO:0000256" key="6">
    <source>
        <dbReference type="ARBA" id="ARBA00022840"/>
    </source>
</evidence>
<keyword evidence="5 7" id="KW-0418">Kinase</keyword>
<dbReference type="SUPFAM" id="SSF53067">
    <property type="entry name" value="Actin-like ATPase domain"/>
    <property type="match status" value="2"/>
</dbReference>
<dbReference type="PANTHER" id="PTHR43095">
    <property type="entry name" value="SUGAR KINASE"/>
    <property type="match status" value="1"/>
</dbReference>
<evidence type="ECO:0000256" key="8">
    <source>
        <dbReference type="RuleBase" id="RU364073"/>
    </source>
</evidence>
<evidence type="ECO:0000256" key="1">
    <source>
        <dbReference type="ARBA" id="ARBA00009156"/>
    </source>
</evidence>
<dbReference type="Gene3D" id="3.30.420.40">
    <property type="match status" value="2"/>
</dbReference>
<evidence type="ECO:0000259" key="10">
    <source>
        <dbReference type="Pfam" id="PF00370"/>
    </source>
</evidence>
<dbReference type="InterPro" id="IPR000577">
    <property type="entry name" value="Carb_kinase_FGGY"/>
</dbReference>
<feature type="site" description="Important for activity" evidence="7">
    <location>
        <position position="7"/>
    </location>
</feature>
<dbReference type="HAMAP" id="MF_02220">
    <property type="entry name" value="XylB"/>
    <property type="match status" value="1"/>
</dbReference>
<dbReference type="PANTHER" id="PTHR43095:SF5">
    <property type="entry name" value="XYLULOSE KINASE"/>
    <property type="match status" value="1"/>
</dbReference>
<evidence type="ECO:0000256" key="5">
    <source>
        <dbReference type="ARBA" id="ARBA00022777"/>
    </source>
</evidence>
<feature type="compositionally biased region" description="Pro residues" evidence="9">
    <location>
        <begin position="427"/>
        <end position="446"/>
    </location>
</feature>
<comment type="function">
    <text evidence="7">Catalyzes the phosphorylation of D-xylulose to D-xylulose 5-phosphate.</text>
</comment>
<dbReference type="EMBL" id="LWGR01000010">
    <property type="protein sequence ID" value="KZM72024.1"/>
    <property type="molecule type" value="Genomic_DNA"/>
</dbReference>
<keyword evidence="3 7" id="KW-0808">Transferase</keyword>
<feature type="active site" description="Proton acceptor" evidence="7">
    <location>
        <position position="224"/>
    </location>
</feature>
<dbReference type="EC" id="2.7.1.17" evidence="7 8"/>
<comment type="similarity">
    <text evidence="1 7 8">Belongs to the FGGY kinase family.</text>
</comment>
<dbReference type="OrthoDB" id="9805576at2"/>
<feature type="domain" description="Carbohydrate kinase FGGY N-terminal" evidence="10">
    <location>
        <begin position="3"/>
        <end position="223"/>
    </location>
</feature>
<feature type="domain" description="Carbohydrate kinase FGGY C-terminal" evidence="11">
    <location>
        <begin position="239"/>
        <end position="423"/>
    </location>
</feature>
<dbReference type="GO" id="GO:0005998">
    <property type="term" value="P:xylulose catabolic process"/>
    <property type="evidence" value="ECO:0007669"/>
    <property type="project" value="UniProtKB-UniRule"/>
</dbReference>
<comment type="caution">
    <text evidence="12">The sequence shown here is derived from an EMBL/GenBank/DDBJ whole genome shotgun (WGS) entry which is preliminary data.</text>
</comment>
<dbReference type="PIRSF" id="PIRSF000538">
    <property type="entry name" value="GlpK"/>
    <property type="match status" value="1"/>
</dbReference>
<keyword evidence="13" id="KW-1185">Reference proteome</keyword>
<dbReference type="InterPro" id="IPR018484">
    <property type="entry name" value="FGGY_N"/>
</dbReference>
<feature type="region of interest" description="Disordered" evidence="9">
    <location>
        <begin position="426"/>
        <end position="453"/>
    </location>
</feature>
<dbReference type="AlphaFoldDB" id="A0A161Z1D9"/>
<dbReference type="Pfam" id="PF00370">
    <property type="entry name" value="FGGY_N"/>
    <property type="match status" value="1"/>
</dbReference>
<evidence type="ECO:0000256" key="9">
    <source>
        <dbReference type="SAM" id="MobiDB-lite"/>
    </source>
</evidence>
<name>A0A161Z1D9_9NOCA</name>
<evidence type="ECO:0000256" key="4">
    <source>
        <dbReference type="ARBA" id="ARBA00022741"/>
    </source>
</evidence>
<gene>
    <name evidence="7 8" type="primary">xylB</name>
    <name evidence="12" type="ORF">AWN90_37985</name>
</gene>
<comment type="catalytic activity">
    <reaction evidence="7 8">
        <text>D-xylulose + ATP = D-xylulose 5-phosphate + ADP + H(+)</text>
        <dbReference type="Rhea" id="RHEA:10964"/>
        <dbReference type="ChEBI" id="CHEBI:15378"/>
        <dbReference type="ChEBI" id="CHEBI:17140"/>
        <dbReference type="ChEBI" id="CHEBI:30616"/>
        <dbReference type="ChEBI" id="CHEBI:57737"/>
        <dbReference type="ChEBI" id="CHEBI:456216"/>
        <dbReference type="EC" id="2.7.1.17"/>
    </reaction>
</comment>
<dbReference type="InterPro" id="IPR006000">
    <property type="entry name" value="Xylulokinase"/>
</dbReference>
<dbReference type="GO" id="GO:0004856">
    <property type="term" value="F:D-xylulokinase activity"/>
    <property type="evidence" value="ECO:0007669"/>
    <property type="project" value="UniProtKB-UniRule"/>
</dbReference>
<feature type="binding site" evidence="7">
    <location>
        <begin position="68"/>
        <end position="69"/>
    </location>
    <ligand>
        <name>substrate</name>
    </ligand>
</feature>
<evidence type="ECO:0000256" key="7">
    <source>
        <dbReference type="HAMAP-Rule" id="MF_02220"/>
    </source>
</evidence>
<reference evidence="12 13" key="1">
    <citation type="submission" date="2016-04" db="EMBL/GenBank/DDBJ databases">
        <authorList>
            <person name="Evans L.H."/>
            <person name="Alamgir A."/>
            <person name="Owens N."/>
            <person name="Weber N.D."/>
            <person name="Virtaneva K."/>
            <person name="Barbian K."/>
            <person name="Babar A."/>
            <person name="Rosenke K."/>
        </authorList>
    </citation>
    <scope>NUCLEOTIDE SEQUENCE [LARGE SCALE GENOMIC DNA]</scope>
    <source>
        <strain evidence="12 13">IFM 0406</strain>
    </source>
</reference>
<sequence>MLVAGVDSSTQSCKIVVCDADTGKVVRHNRARHPDGTSVPAEAWWRALREASEGLLDGVAAIAVAGQQHGLVALDADGYPVRDALLWNDTRSAHAADDLVTELGGPQAWADAVGIVPRAAHTVSKLRWLADHEPDLANRVARVLLPHDYLTWQLRGGTPGLTPTTDRGDASGTAYWSAATGRYRTDLVSLAFRGRTPELPRVLGPAELAGHTPQGIAVAAGTGDNAAAALGLGIGVGDAVVSLGTSGTAYTRSETAAADATGAVNGFADATGAYLPLVCTLNAARVLEATAAMLGIEHAELEAVARQSVPGAAGLTLLPYLTGERTPNLPDATGTLHGLTLTNMLPRHVARAGIEGMLCNLADALDQLNTDGTAPRRVVLIGGAAANPLVAEVASEIFDATVAVPEPREYVALGAARQAAWALAATPEPPAWDPPPTREIPPPPASPGREIRARYGRTRRLVHRL</sequence>
<dbReference type="InterPro" id="IPR018485">
    <property type="entry name" value="FGGY_C"/>
</dbReference>
<dbReference type="CDD" id="cd07809">
    <property type="entry name" value="ASKHA_NBD_FGGY_BaXK-like"/>
    <property type="match status" value="1"/>
</dbReference>
<protein>
    <recommendedName>
        <fullName evidence="7 8">Xylulose kinase</fullName>
        <shortName evidence="7 8">Xylulokinase</shortName>
        <ecNumber evidence="7 8">2.7.1.17</ecNumber>
    </recommendedName>
</protein>